<organism evidence="9 10">
    <name type="scientific">Taylorella equigenitalis (strain MCE9)</name>
    <dbReference type="NCBI Taxonomy" id="937774"/>
    <lineage>
        <taxon>Bacteria</taxon>
        <taxon>Pseudomonadati</taxon>
        <taxon>Pseudomonadota</taxon>
        <taxon>Betaproteobacteria</taxon>
        <taxon>Burkholderiales</taxon>
        <taxon>Alcaligenaceae</taxon>
        <taxon>Taylorella</taxon>
    </lineage>
</organism>
<evidence type="ECO:0000259" key="8">
    <source>
        <dbReference type="Pfam" id="PF00483"/>
    </source>
</evidence>
<evidence type="ECO:0000256" key="2">
    <source>
        <dbReference type="ARBA" id="ARBA00012415"/>
    </source>
</evidence>
<evidence type="ECO:0000256" key="7">
    <source>
        <dbReference type="RuleBase" id="RU361259"/>
    </source>
</evidence>
<dbReference type="Proteomes" id="UP000007472">
    <property type="component" value="Chromosome"/>
</dbReference>
<feature type="domain" description="Nucleotidyl transferase" evidence="8">
    <location>
        <begin position="17"/>
        <end position="277"/>
    </location>
</feature>
<keyword evidence="4 7" id="KW-0808">Transferase</keyword>
<dbReference type="EMBL" id="CP002456">
    <property type="protein sequence ID" value="ADU91212.1"/>
    <property type="molecule type" value="Genomic_DNA"/>
</dbReference>
<dbReference type="PANTHER" id="PTHR43197">
    <property type="entry name" value="UTP--GLUCOSE-1-PHOSPHATE URIDYLYLTRANSFERASE"/>
    <property type="match status" value="1"/>
</dbReference>
<dbReference type="NCBIfam" id="TIGR01099">
    <property type="entry name" value="galU"/>
    <property type="match status" value="1"/>
</dbReference>
<proteinExistence type="inferred from homology"/>
<evidence type="ECO:0000256" key="6">
    <source>
        <dbReference type="ARBA" id="ARBA00048128"/>
    </source>
</evidence>
<dbReference type="InterPro" id="IPR005835">
    <property type="entry name" value="NTP_transferase_dom"/>
</dbReference>
<dbReference type="Pfam" id="PF00483">
    <property type="entry name" value="NTP_transferase"/>
    <property type="match status" value="1"/>
</dbReference>
<dbReference type="InterPro" id="IPR005771">
    <property type="entry name" value="GalU_uridylyltTrfase_bac/arc"/>
</dbReference>
<dbReference type="InterPro" id="IPR029044">
    <property type="entry name" value="Nucleotide-diphossugar_trans"/>
</dbReference>
<dbReference type="SUPFAM" id="SSF53448">
    <property type="entry name" value="Nucleotide-diphospho-sugar transferases"/>
    <property type="match status" value="1"/>
</dbReference>
<protein>
    <recommendedName>
        <fullName evidence="3 7">UTP--glucose-1-phosphate uridylyltransferase</fullName>
        <ecNumber evidence="2 7">2.7.7.9</ecNumber>
    </recommendedName>
    <alternativeName>
        <fullName evidence="7">UDP-glucose pyrophosphorylase</fullName>
    </alternativeName>
</protein>
<name>A0A654KFL8_TAYEM</name>
<reference evidence="9 10" key="1">
    <citation type="journal article" date="2011" name="J. Bacteriol.">
        <title>Genome sequence of Taylorella equigenitalis MCE9, the causative agent of contagious equine metritis.</title>
        <authorList>
            <person name="Hebert L."/>
            <person name="Moumen B."/>
            <person name="Duquesne F."/>
            <person name="Breuil M.F."/>
            <person name="Laugier C."/>
            <person name="Batto J.M."/>
            <person name="Renault P."/>
            <person name="Petry S."/>
        </authorList>
    </citation>
    <scope>NUCLEOTIDE SEQUENCE [LARGE SCALE GENOMIC DNA]</scope>
    <source>
        <strain evidence="9 10">MCE9</strain>
    </source>
</reference>
<dbReference type="AlphaFoldDB" id="A0A654KFL8"/>
<dbReference type="GO" id="GO:0003983">
    <property type="term" value="F:UTP:glucose-1-phosphate uridylyltransferase activity"/>
    <property type="evidence" value="ECO:0007669"/>
    <property type="project" value="UniProtKB-EC"/>
</dbReference>
<keyword evidence="5 7" id="KW-0548">Nucleotidyltransferase</keyword>
<dbReference type="GO" id="GO:0006011">
    <property type="term" value="P:UDP-alpha-D-glucose metabolic process"/>
    <property type="evidence" value="ECO:0007669"/>
    <property type="project" value="InterPro"/>
</dbReference>
<evidence type="ECO:0000313" key="10">
    <source>
        <dbReference type="Proteomes" id="UP000007472"/>
    </source>
</evidence>
<evidence type="ECO:0000256" key="4">
    <source>
        <dbReference type="ARBA" id="ARBA00022679"/>
    </source>
</evidence>
<dbReference type="KEGG" id="teq:TEQUI_0261"/>
<evidence type="ECO:0000256" key="1">
    <source>
        <dbReference type="ARBA" id="ARBA00006890"/>
    </source>
</evidence>
<comment type="similarity">
    <text evidence="1 7">Belongs to the UDPGP type 2 family.</text>
</comment>
<accession>A0A654KFL8</accession>
<evidence type="ECO:0000313" key="9">
    <source>
        <dbReference type="EMBL" id="ADU91212.1"/>
    </source>
</evidence>
<evidence type="ECO:0000256" key="5">
    <source>
        <dbReference type="ARBA" id="ARBA00022695"/>
    </source>
</evidence>
<dbReference type="Gene3D" id="3.90.550.10">
    <property type="entry name" value="Spore Coat Polysaccharide Biosynthesis Protein SpsA, Chain A"/>
    <property type="match status" value="1"/>
</dbReference>
<dbReference type="PANTHER" id="PTHR43197:SF1">
    <property type="entry name" value="UTP--GLUCOSE-1-PHOSPHATE URIDYLYLTRANSFERASE"/>
    <property type="match status" value="1"/>
</dbReference>
<dbReference type="EC" id="2.7.7.9" evidence="2 7"/>
<sequence length="286" mass="31927">MSTSSKKVTKAVFPVFGFGTRFLPITKSLPKEMLPIIDKPLLHYAVKEAVDAGIRDLIFIVGSNRQSIEDYFDRNLPLENKLESDGKLEELGQVRDIVPPNVNCIFIRQHSPIGLGHAVLKAKPVIGEDSFAVVLVDDLFYSQPHEESALQTLINHYEQFECSVIGTHEVNPESIHNYGVISGTQNDDEEATVLDGIVEKPIAERAPSNQAVLGRYVLDSKIFSCIEQTVVGKNGEIQLTDAIEKLIQSEKVHAIPIKIRHFDCGSKEGWYKANMFFGDKIYGFKL</sequence>
<gene>
    <name evidence="9" type="ordered locus">TEQUI_0261</name>
</gene>
<comment type="catalytic activity">
    <reaction evidence="6 7">
        <text>alpha-D-glucose 1-phosphate + UTP + H(+) = UDP-alpha-D-glucose + diphosphate</text>
        <dbReference type="Rhea" id="RHEA:19889"/>
        <dbReference type="ChEBI" id="CHEBI:15378"/>
        <dbReference type="ChEBI" id="CHEBI:33019"/>
        <dbReference type="ChEBI" id="CHEBI:46398"/>
        <dbReference type="ChEBI" id="CHEBI:58601"/>
        <dbReference type="ChEBI" id="CHEBI:58885"/>
        <dbReference type="EC" id="2.7.7.9"/>
    </reaction>
</comment>
<dbReference type="CDD" id="cd02541">
    <property type="entry name" value="UGPase_prokaryotic"/>
    <property type="match status" value="1"/>
</dbReference>
<evidence type="ECO:0000256" key="3">
    <source>
        <dbReference type="ARBA" id="ARBA00019048"/>
    </source>
</evidence>